<evidence type="ECO:0000313" key="1">
    <source>
        <dbReference type="EMBL" id="QQP39788.1"/>
    </source>
</evidence>
<dbReference type="EMBL" id="CP045898">
    <property type="protein sequence ID" value="QQP39788.1"/>
    <property type="molecule type" value="Genomic_DNA"/>
</dbReference>
<evidence type="ECO:0000313" key="2">
    <source>
        <dbReference type="Proteomes" id="UP000595437"/>
    </source>
</evidence>
<dbReference type="OrthoDB" id="6381692at2759"/>
<accession>A0A7T8JYF7</accession>
<feature type="non-terminal residue" evidence="1">
    <location>
        <position position="1"/>
    </location>
</feature>
<organism evidence="1 2">
    <name type="scientific">Caligus rogercresseyi</name>
    <name type="common">Sea louse</name>
    <dbReference type="NCBI Taxonomy" id="217165"/>
    <lineage>
        <taxon>Eukaryota</taxon>
        <taxon>Metazoa</taxon>
        <taxon>Ecdysozoa</taxon>
        <taxon>Arthropoda</taxon>
        <taxon>Crustacea</taxon>
        <taxon>Multicrustacea</taxon>
        <taxon>Hexanauplia</taxon>
        <taxon>Copepoda</taxon>
        <taxon>Siphonostomatoida</taxon>
        <taxon>Caligidae</taxon>
        <taxon>Caligus</taxon>
    </lineage>
</organism>
<reference evidence="2" key="1">
    <citation type="submission" date="2021-01" db="EMBL/GenBank/DDBJ databases">
        <title>Caligus Genome Assembly.</title>
        <authorList>
            <person name="Gallardo-Escarate C."/>
        </authorList>
    </citation>
    <scope>NUCLEOTIDE SEQUENCE [LARGE SCALE GENOMIC DNA]</scope>
</reference>
<protein>
    <submittedName>
        <fullName evidence="1">Uncharacterized protein</fullName>
    </submittedName>
</protein>
<sequence>EIKLLKGVCDCLETVAAGSTGLGSRDMDLARGDRIMEFILTRLSKDTTQFGASMHQAILSVWSNDDCLKSLVFFDTCLVTI</sequence>
<keyword evidence="2" id="KW-1185">Reference proteome</keyword>
<name>A0A7T8JYF7_CALRO</name>
<gene>
    <name evidence="1" type="ORF">FKW44_013616</name>
</gene>
<dbReference type="Proteomes" id="UP000595437">
    <property type="component" value="Chromosome 9"/>
</dbReference>
<dbReference type="AlphaFoldDB" id="A0A7T8JYF7"/>
<proteinExistence type="predicted"/>